<dbReference type="InterPro" id="IPR003593">
    <property type="entry name" value="AAA+_ATPase"/>
</dbReference>
<keyword evidence="8" id="KW-1133">Transmembrane helix</keyword>
<dbReference type="EMBL" id="CP060774">
    <property type="protein sequence ID" value="QQK41079.1"/>
    <property type="molecule type" value="Genomic_DNA"/>
</dbReference>
<comment type="subcellular location">
    <subcellularLocation>
        <location evidence="1">Mitochondrion inner membrane</location>
        <topology evidence="1">Single-pass membrane protein</topology>
    </subcellularLocation>
</comment>
<dbReference type="GO" id="GO:0005524">
    <property type="term" value="F:ATP binding"/>
    <property type="evidence" value="ECO:0007669"/>
    <property type="project" value="UniProtKB-KW"/>
</dbReference>
<organism evidence="15 16">
    <name type="scientific">Penicillium digitatum</name>
    <name type="common">Green mold</name>
    <dbReference type="NCBI Taxonomy" id="36651"/>
    <lineage>
        <taxon>Eukaryota</taxon>
        <taxon>Fungi</taxon>
        <taxon>Dikarya</taxon>
        <taxon>Ascomycota</taxon>
        <taxon>Pezizomycotina</taxon>
        <taxon>Eurotiomycetes</taxon>
        <taxon>Eurotiomycetidae</taxon>
        <taxon>Eurotiales</taxon>
        <taxon>Aspergillaceae</taxon>
        <taxon>Penicillium</taxon>
    </lineage>
</organism>
<feature type="domain" description="BCS1 N-terminal" evidence="14">
    <location>
        <begin position="49"/>
        <end position="248"/>
    </location>
</feature>
<protein>
    <submittedName>
        <fullName evidence="15">AAA+ ATPase domain</fullName>
    </submittedName>
</protein>
<dbReference type="InterPro" id="IPR014851">
    <property type="entry name" value="BCS1_N"/>
</dbReference>
<evidence type="ECO:0000313" key="16">
    <source>
        <dbReference type="Proteomes" id="UP000595662"/>
    </source>
</evidence>
<comment type="similarity">
    <text evidence="2">Belongs to the AAA ATPase family. BCS1 subfamily.</text>
</comment>
<dbReference type="Pfam" id="PF08740">
    <property type="entry name" value="BCS1_N"/>
    <property type="match status" value="1"/>
</dbReference>
<keyword evidence="3" id="KW-0812">Transmembrane</keyword>
<dbReference type="InterPro" id="IPR003959">
    <property type="entry name" value="ATPase_AAA_core"/>
</dbReference>
<proteinExistence type="inferred from homology"/>
<dbReference type="RefSeq" id="XP_014531678.1">
    <property type="nucleotide sequence ID" value="XM_014676192.1"/>
</dbReference>
<dbReference type="Pfam" id="PF00004">
    <property type="entry name" value="AAA"/>
    <property type="match status" value="1"/>
</dbReference>
<keyword evidence="5" id="KW-0999">Mitochondrion inner membrane</keyword>
<evidence type="ECO:0000256" key="6">
    <source>
        <dbReference type="ARBA" id="ARBA00022801"/>
    </source>
</evidence>
<dbReference type="SUPFAM" id="SSF52540">
    <property type="entry name" value="P-loop containing nucleoside triphosphate hydrolases"/>
    <property type="match status" value="1"/>
</dbReference>
<dbReference type="GO" id="GO:0005743">
    <property type="term" value="C:mitochondrial inner membrane"/>
    <property type="evidence" value="ECO:0007669"/>
    <property type="project" value="UniProtKB-SubCell"/>
</dbReference>
<dbReference type="InterPro" id="IPR057495">
    <property type="entry name" value="AAA_lid_BCS1"/>
</dbReference>
<dbReference type="InterPro" id="IPR003960">
    <property type="entry name" value="ATPase_AAA_CS"/>
</dbReference>
<evidence type="ECO:0000256" key="9">
    <source>
        <dbReference type="ARBA" id="ARBA00023128"/>
    </source>
</evidence>
<dbReference type="Pfam" id="PF25426">
    <property type="entry name" value="AAA_lid_BCS1"/>
    <property type="match status" value="1"/>
</dbReference>
<name>A0A7T6XH80_PENDI</name>
<dbReference type="InterPro" id="IPR050747">
    <property type="entry name" value="Mitochondrial_chaperone_BCS1"/>
</dbReference>
<dbReference type="SMART" id="SM01024">
    <property type="entry name" value="BCS1_N"/>
    <property type="match status" value="1"/>
</dbReference>
<dbReference type="KEGG" id="pdp:PDIP_75210"/>
<dbReference type="PANTHER" id="PTHR23070">
    <property type="entry name" value="BCS1 AAA-TYPE ATPASE"/>
    <property type="match status" value="1"/>
</dbReference>
<dbReference type="Proteomes" id="UP000595662">
    <property type="component" value="Chromosome 1"/>
</dbReference>
<evidence type="ECO:0000256" key="3">
    <source>
        <dbReference type="ARBA" id="ARBA00022692"/>
    </source>
</evidence>
<evidence type="ECO:0000259" key="14">
    <source>
        <dbReference type="SMART" id="SM01024"/>
    </source>
</evidence>
<evidence type="ECO:0000256" key="11">
    <source>
        <dbReference type="ARBA" id="ARBA00048778"/>
    </source>
</evidence>
<dbReference type="PROSITE" id="PS00674">
    <property type="entry name" value="AAA"/>
    <property type="match status" value="1"/>
</dbReference>
<evidence type="ECO:0000256" key="8">
    <source>
        <dbReference type="ARBA" id="ARBA00022989"/>
    </source>
</evidence>
<evidence type="ECO:0000256" key="7">
    <source>
        <dbReference type="ARBA" id="ARBA00022840"/>
    </source>
</evidence>
<evidence type="ECO:0000256" key="1">
    <source>
        <dbReference type="ARBA" id="ARBA00004434"/>
    </source>
</evidence>
<feature type="domain" description="AAA+ ATPase" evidence="13">
    <location>
        <begin position="281"/>
        <end position="419"/>
    </location>
</feature>
<sequence length="503" mass="57238">MARSTPHILNAIFRFLLLAQLRPSQFRSSALKSIFRFLLLARFLSSALTSFAKLLYYFQDKWGNIMTWILYLFTYSVSISSFDELHPPLMKWISQNSSLANTRHSITKTRSRWSIWAQDDADSEEDAETSDFQFKRNEKLYWKRQKQKGLRKIKFEPTRGNVISFYYKGYLIGLYREAKPGTTILTEESEIIWLYSTNRSILQTLLSDVRDLQTSKDHWVQYFRGETAKDVSYWYLIAKEPPRSPSTLVLDGEVLADIVSDIKEYLDPSTGHFYKRIGKPHRRGFLLHGPPGTGKSSLCAVLAGMFYMNIYTLSLNSSNLTESGLVKIFRDLPDHTMIVLEDIDRAWASVEQSKTDIPSGTGSQARTGISLSALLNVLDGNGAKEKRVLFMTTNHRENLDSALTRPGRIDQTFYLGYATATMIRELFTLFYEPLGVDKDEIVGLAGRFASEVPSEIFTAAAIQNFLLKHKDAPEIAVSSAADWVRKSRDVFLAPVSILEGIES</sequence>
<keyword evidence="6" id="KW-0378">Hydrolase</keyword>
<dbReference type="SMART" id="SM00382">
    <property type="entry name" value="AAA"/>
    <property type="match status" value="1"/>
</dbReference>
<dbReference type="InterPro" id="IPR027417">
    <property type="entry name" value="P-loop_NTPase"/>
</dbReference>
<keyword evidence="9" id="KW-0496">Mitochondrion</keyword>
<evidence type="ECO:0000259" key="13">
    <source>
        <dbReference type="SMART" id="SM00382"/>
    </source>
</evidence>
<evidence type="ECO:0000256" key="5">
    <source>
        <dbReference type="ARBA" id="ARBA00022792"/>
    </source>
</evidence>
<accession>A0A7T6XH80</accession>
<evidence type="ECO:0000256" key="12">
    <source>
        <dbReference type="RuleBase" id="RU003651"/>
    </source>
</evidence>
<comment type="catalytic activity">
    <reaction evidence="11">
        <text>ATP + H2O = ADP + phosphate + H(+)</text>
        <dbReference type="Rhea" id="RHEA:13065"/>
        <dbReference type="ChEBI" id="CHEBI:15377"/>
        <dbReference type="ChEBI" id="CHEBI:15378"/>
        <dbReference type="ChEBI" id="CHEBI:30616"/>
        <dbReference type="ChEBI" id="CHEBI:43474"/>
        <dbReference type="ChEBI" id="CHEBI:456216"/>
    </reaction>
    <physiologicalReaction direction="left-to-right" evidence="11">
        <dbReference type="Rhea" id="RHEA:13066"/>
    </physiologicalReaction>
</comment>
<keyword evidence="7 12" id="KW-0067">ATP-binding</keyword>
<dbReference type="OMA" id="FEPTRGN"/>
<reference evidence="15 16" key="1">
    <citation type="submission" date="2020-08" db="EMBL/GenBank/DDBJ databases">
        <title>The completed genome sequence of the pathogenic ascomycete fungus Penicillium digitatum.</title>
        <authorList>
            <person name="Wang M."/>
        </authorList>
    </citation>
    <scope>NUCLEOTIDE SEQUENCE [LARGE SCALE GENOMIC DNA]</scope>
    <source>
        <strain evidence="15 16">PdW03</strain>
    </source>
</reference>
<dbReference type="GeneID" id="26235837"/>
<evidence type="ECO:0000256" key="2">
    <source>
        <dbReference type="ARBA" id="ARBA00007448"/>
    </source>
</evidence>
<evidence type="ECO:0000313" key="15">
    <source>
        <dbReference type="EMBL" id="QQK41079.1"/>
    </source>
</evidence>
<evidence type="ECO:0000256" key="10">
    <source>
        <dbReference type="ARBA" id="ARBA00023136"/>
    </source>
</evidence>
<keyword evidence="4 12" id="KW-0547">Nucleotide-binding</keyword>
<dbReference type="AlphaFoldDB" id="A0A7T6XH80"/>
<gene>
    <name evidence="15" type="ORF">Pdw03_3933</name>
</gene>
<dbReference type="GO" id="GO:0016887">
    <property type="term" value="F:ATP hydrolysis activity"/>
    <property type="evidence" value="ECO:0007669"/>
    <property type="project" value="InterPro"/>
</dbReference>
<dbReference type="VEuPathDB" id="FungiDB:PDIP_75210"/>
<keyword evidence="10" id="KW-0472">Membrane</keyword>
<evidence type="ECO:0000256" key="4">
    <source>
        <dbReference type="ARBA" id="ARBA00022741"/>
    </source>
</evidence>
<dbReference type="Gene3D" id="3.40.50.300">
    <property type="entry name" value="P-loop containing nucleotide triphosphate hydrolases"/>
    <property type="match status" value="1"/>
</dbReference>